<gene>
    <name evidence="15" type="ORF">COCON_G00204240</name>
</gene>
<feature type="domain" description="Glycylpeptide N-tetradecanoyltransferase N-terminal" evidence="13">
    <location>
        <begin position="147"/>
        <end position="299"/>
    </location>
</feature>
<evidence type="ECO:0000256" key="4">
    <source>
        <dbReference type="ARBA" id="ARBA00022490"/>
    </source>
</evidence>
<evidence type="ECO:0000256" key="1">
    <source>
        <dbReference type="ARBA" id="ARBA00004170"/>
    </source>
</evidence>
<protein>
    <recommendedName>
        <fullName evidence="10">Glycylpeptide N-tetradecanoyltransferase</fullName>
        <ecNumber evidence="10">2.3.1.97</ecNumber>
    </recommendedName>
</protein>
<dbReference type="Pfam" id="PF01233">
    <property type="entry name" value="NMT"/>
    <property type="match status" value="1"/>
</dbReference>
<evidence type="ECO:0000259" key="14">
    <source>
        <dbReference type="Pfam" id="PF02799"/>
    </source>
</evidence>
<feature type="domain" description="Glycylpeptide N-tetradecanoyltransferase C-terminal" evidence="14">
    <location>
        <begin position="313"/>
        <end position="469"/>
    </location>
</feature>
<evidence type="ECO:0000256" key="11">
    <source>
        <dbReference type="RuleBase" id="RU004178"/>
    </source>
</evidence>
<dbReference type="PANTHER" id="PTHR11377:SF7">
    <property type="entry name" value="GLYCYLPEPTIDE N-TETRADECANOYLTRANSFERASE 1"/>
    <property type="match status" value="1"/>
</dbReference>
<feature type="region of interest" description="Disordered" evidence="12">
    <location>
        <begin position="1"/>
        <end position="89"/>
    </location>
</feature>
<comment type="catalytic activity">
    <reaction evidence="9 10">
        <text>N-terminal glycyl-[protein] + tetradecanoyl-CoA = N-tetradecanoylglycyl-[protein] + CoA + H(+)</text>
        <dbReference type="Rhea" id="RHEA:15521"/>
        <dbReference type="Rhea" id="RHEA-COMP:12666"/>
        <dbReference type="Rhea" id="RHEA-COMP:12667"/>
        <dbReference type="ChEBI" id="CHEBI:15378"/>
        <dbReference type="ChEBI" id="CHEBI:57287"/>
        <dbReference type="ChEBI" id="CHEBI:57385"/>
        <dbReference type="ChEBI" id="CHEBI:64723"/>
        <dbReference type="ChEBI" id="CHEBI:133050"/>
        <dbReference type="EC" id="2.3.1.97"/>
    </reaction>
</comment>
<comment type="function">
    <text evidence="10">Adds a myristoyl group to the N-terminal glycine residue of certain cellular proteins.</text>
</comment>
<evidence type="ECO:0000256" key="9">
    <source>
        <dbReference type="ARBA" id="ARBA00048276"/>
    </source>
</evidence>
<dbReference type="InterPro" id="IPR016181">
    <property type="entry name" value="Acyl_CoA_acyltransferase"/>
</dbReference>
<evidence type="ECO:0000256" key="10">
    <source>
        <dbReference type="RuleBase" id="RU000586"/>
    </source>
</evidence>
<comment type="subcellular location">
    <subcellularLocation>
        <location evidence="2">Cytoplasm</location>
        <location evidence="2">Cytosol</location>
    </subcellularLocation>
    <subcellularLocation>
        <location evidence="1">Membrane</location>
        <topology evidence="1">Peripheral membrane protein</topology>
    </subcellularLocation>
</comment>
<evidence type="ECO:0000313" key="16">
    <source>
        <dbReference type="Proteomes" id="UP001152803"/>
    </source>
</evidence>
<feature type="compositionally biased region" description="Basic and acidic residues" evidence="12">
    <location>
        <begin position="34"/>
        <end position="50"/>
    </location>
</feature>
<feature type="compositionally biased region" description="Polar residues" evidence="12">
    <location>
        <begin position="1"/>
        <end position="10"/>
    </location>
</feature>
<dbReference type="InterPro" id="IPR022678">
    <property type="entry name" value="NMT_CS"/>
</dbReference>
<keyword evidence="16" id="KW-1185">Reference proteome</keyword>
<name>A0A9Q1CZY9_CONCO</name>
<sequence length="1161" mass="130097">MVHARSTFSASWLKMADENETAPQVEQDEEVDEDHAHCSDCENQEHHFDDGSPGEETGAKKKKKRPKKKRDKSEGTDPSQNSVAKVNSLPADKLHEIQKAIELFSVGQGPAKTIEEATRRSYQFWDTQPVPKLGEMVTSHGCIEPDKANTREEPYSLPHGFCWDALDLGNPAVLKELYTLLNENYVEDDDNMFRFDYSPDFLLWALRPPGWLPQWHCGVRVISNKKLVGFISAIPANIRIYDAEKKMVEINFLCVHKKLRSKRVAPVLIREITRRVNREGIFQAVYTAGVVLPKPVGTCRYWHRSLNPRKLIEVKFSHLSRNMTMQRTMKLYRLPEAPKTAGLRAMTQKDVGAVHRLLGVYLRQFHLTPVLNMEEVEHWLLPRENIIDTFLVESPEGAVTDIISFYTLPSTIMNHPVHRSLKAAYSFYNVHTTTPLLDLMSDALVMAKSKGFDVFNALDLMENKTTLHYQCLESVGKGRAGPGGKLEMDIHLSVSFLRAQLGGAIEEAVRTAVETVLCETVRLLGGQIGELQGAGPEKSQDIPSLKLRLEASGGDWRVHPGIGETDAGLNKRTVRSSLSRNGGGSQKLLNNGEMAEPPLLVEQGDCGSFPDPFDMVSGGPSVEDFEESPDMGLQTDWELMNRVYKAEHSEGISLIDEGGTAHYADEYLLHGRDLRIITVPQEEMSELDAGEPDDHLPQFSPTDVKKELPEAQAFSMAEDAPVVPLSYEPPGGDAGEAGGPQVEFGPKDYVEELRLWLERLCPEVIREYERDGCLCELSRRKLIKFAVSFIMEEFGFYPTSAQKTMLAEHIVKLFPALRLCVPSAGIDGIEHLYDPMSRTGYIETRLRNFRRTLEADKKKYVLKRRRAELGVAEPKARGGPGEGQRAEETRKWVALMKKTRPLSKNLPTIRTGMERTFAARRKWMSSKRPGVNAVLAEYPRFLDVPSTIDLEFEKMFPGKGDAFLTQWSSCVLPKVRQIAEREKHPEIATLLQQAGSQQEDACTLTMLKVLIHLLPPTNTGRASLPTKCSIKHAIRYLVDIVPLDTKVSSLFCDPGPAEGPTPRDQAKPYILSMGPLDTPGRQLYILAPAERVALPLLEGSLIAALDKLFKFLRVFSLGYPMQLSSLYGFLEHLYGLEKPHSAPGGKRSKVLELVSRIHTLS</sequence>
<keyword evidence="6 10" id="KW-0808">Transferase</keyword>
<accession>A0A9Q1CZY9</accession>
<keyword evidence="4" id="KW-0963">Cytoplasm</keyword>
<dbReference type="PROSITE" id="PS00975">
    <property type="entry name" value="NMT_1"/>
    <property type="match status" value="1"/>
</dbReference>
<keyword evidence="8 10" id="KW-0012">Acyltransferase</keyword>
<dbReference type="PANTHER" id="PTHR11377">
    <property type="entry name" value="N-MYRISTOYL TRANSFERASE"/>
    <property type="match status" value="1"/>
</dbReference>
<dbReference type="GO" id="GO:0004379">
    <property type="term" value="F:glycylpeptide N-tetradecanoyltransferase activity"/>
    <property type="evidence" value="ECO:0007669"/>
    <property type="project" value="UniProtKB-EC"/>
</dbReference>
<evidence type="ECO:0000256" key="5">
    <source>
        <dbReference type="ARBA" id="ARBA00022553"/>
    </source>
</evidence>
<reference evidence="15" key="1">
    <citation type="journal article" date="2023" name="Science">
        <title>Genome structures resolve the early diversification of teleost fishes.</title>
        <authorList>
            <person name="Parey E."/>
            <person name="Louis A."/>
            <person name="Montfort J."/>
            <person name="Bouchez O."/>
            <person name="Roques C."/>
            <person name="Iampietro C."/>
            <person name="Lluch J."/>
            <person name="Castinel A."/>
            <person name="Donnadieu C."/>
            <person name="Desvignes T."/>
            <person name="Floi Bucao C."/>
            <person name="Jouanno E."/>
            <person name="Wen M."/>
            <person name="Mejri S."/>
            <person name="Dirks R."/>
            <person name="Jansen H."/>
            <person name="Henkel C."/>
            <person name="Chen W.J."/>
            <person name="Zahm M."/>
            <person name="Cabau C."/>
            <person name="Klopp C."/>
            <person name="Thompson A.W."/>
            <person name="Robinson-Rechavi M."/>
            <person name="Braasch I."/>
            <person name="Lecointre G."/>
            <person name="Bobe J."/>
            <person name="Postlethwait J.H."/>
            <person name="Berthelot C."/>
            <person name="Roest Crollius H."/>
            <person name="Guiguen Y."/>
        </authorList>
    </citation>
    <scope>NUCLEOTIDE SEQUENCE</scope>
    <source>
        <strain evidence="15">Concon-B</strain>
    </source>
</reference>
<keyword evidence="7" id="KW-0472">Membrane</keyword>
<dbReference type="OrthoDB" id="10053555at2759"/>
<dbReference type="EC" id="2.3.1.97" evidence="10"/>
<keyword evidence="5" id="KW-0597">Phosphoprotein</keyword>
<evidence type="ECO:0000313" key="15">
    <source>
        <dbReference type="EMBL" id="KAJ8253812.1"/>
    </source>
</evidence>
<dbReference type="FunFam" id="3.40.630.170:FF:000001">
    <property type="entry name" value="Glycylpeptide N-tetradecanoyltransferase"/>
    <property type="match status" value="1"/>
</dbReference>
<dbReference type="EMBL" id="JAFJMO010000016">
    <property type="protein sequence ID" value="KAJ8253812.1"/>
    <property type="molecule type" value="Genomic_DNA"/>
</dbReference>
<evidence type="ECO:0000259" key="13">
    <source>
        <dbReference type="Pfam" id="PF01233"/>
    </source>
</evidence>
<evidence type="ECO:0000256" key="6">
    <source>
        <dbReference type="ARBA" id="ARBA00022679"/>
    </source>
</evidence>
<dbReference type="GO" id="GO:0005829">
    <property type="term" value="C:cytosol"/>
    <property type="evidence" value="ECO:0007669"/>
    <property type="project" value="UniProtKB-SubCell"/>
</dbReference>
<evidence type="ECO:0000256" key="12">
    <source>
        <dbReference type="SAM" id="MobiDB-lite"/>
    </source>
</evidence>
<proteinExistence type="inferred from homology"/>
<comment type="similarity">
    <text evidence="3 11">Belongs to the NMT family.</text>
</comment>
<dbReference type="SUPFAM" id="SSF55729">
    <property type="entry name" value="Acyl-CoA N-acyltransferases (Nat)"/>
    <property type="match status" value="2"/>
</dbReference>
<dbReference type="InterPro" id="IPR000903">
    <property type="entry name" value="NMT"/>
</dbReference>
<feature type="compositionally biased region" description="Basic residues" evidence="12">
    <location>
        <begin position="60"/>
        <end position="70"/>
    </location>
</feature>
<dbReference type="AlphaFoldDB" id="A0A9Q1CZY9"/>
<dbReference type="Pfam" id="PF02799">
    <property type="entry name" value="NMT_C"/>
    <property type="match status" value="1"/>
</dbReference>
<evidence type="ECO:0000256" key="7">
    <source>
        <dbReference type="ARBA" id="ARBA00023136"/>
    </source>
</evidence>
<dbReference type="Gene3D" id="3.40.630.170">
    <property type="match status" value="1"/>
</dbReference>
<evidence type="ECO:0000256" key="3">
    <source>
        <dbReference type="ARBA" id="ARBA00009469"/>
    </source>
</evidence>
<feature type="compositionally biased region" description="Polar residues" evidence="12">
    <location>
        <begin position="76"/>
        <end position="85"/>
    </location>
</feature>
<dbReference type="Proteomes" id="UP001152803">
    <property type="component" value="Unassembled WGS sequence"/>
</dbReference>
<evidence type="ECO:0000256" key="2">
    <source>
        <dbReference type="ARBA" id="ARBA00004514"/>
    </source>
</evidence>
<evidence type="ECO:0000256" key="8">
    <source>
        <dbReference type="ARBA" id="ARBA00023315"/>
    </source>
</evidence>
<comment type="caution">
    <text evidence="15">The sequence shown here is derived from an EMBL/GenBank/DDBJ whole genome shotgun (WGS) entry which is preliminary data.</text>
</comment>
<dbReference type="GO" id="GO:0016020">
    <property type="term" value="C:membrane"/>
    <property type="evidence" value="ECO:0007669"/>
    <property type="project" value="UniProtKB-SubCell"/>
</dbReference>
<organism evidence="15 16">
    <name type="scientific">Conger conger</name>
    <name type="common">Conger eel</name>
    <name type="synonym">Muraena conger</name>
    <dbReference type="NCBI Taxonomy" id="82655"/>
    <lineage>
        <taxon>Eukaryota</taxon>
        <taxon>Metazoa</taxon>
        <taxon>Chordata</taxon>
        <taxon>Craniata</taxon>
        <taxon>Vertebrata</taxon>
        <taxon>Euteleostomi</taxon>
        <taxon>Actinopterygii</taxon>
        <taxon>Neopterygii</taxon>
        <taxon>Teleostei</taxon>
        <taxon>Anguilliformes</taxon>
        <taxon>Congridae</taxon>
        <taxon>Conger</taxon>
    </lineage>
</organism>
<dbReference type="InterPro" id="IPR022676">
    <property type="entry name" value="NMT_N"/>
</dbReference>
<dbReference type="InterPro" id="IPR022677">
    <property type="entry name" value="NMT_C"/>
</dbReference>